<protein>
    <submittedName>
        <fullName evidence="2">Stage III sporulation protein AD</fullName>
    </submittedName>
</protein>
<keyword evidence="3" id="KW-1185">Reference proteome</keyword>
<dbReference type="EMBL" id="JACRSQ010000015">
    <property type="protein sequence ID" value="MBC8544027.1"/>
    <property type="molecule type" value="Genomic_DNA"/>
</dbReference>
<proteinExistence type="predicted"/>
<name>A0A926DUN4_9FIRM</name>
<evidence type="ECO:0000256" key="1">
    <source>
        <dbReference type="SAM" id="Phobius"/>
    </source>
</evidence>
<accession>A0A926DUN4</accession>
<dbReference type="Pfam" id="PF06686">
    <property type="entry name" value="SpoIIIAC"/>
    <property type="match status" value="2"/>
</dbReference>
<sequence length="128" mass="13439">MEIFQVAVVGIIAVILALVLKPFHGEFAIYITIAAGVVILFFVAGYLEDVVGVVQSLAEKTGLSSQTLGILFKIVGIGYITEFASQICKDAGQGAIGMKIELAGKILIIAVSLPIFTALLDTLSSILL</sequence>
<keyword evidence="1" id="KW-1133">Transmembrane helix</keyword>
<feature type="transmembrane region" description="Helical" evidence="1">
    <location>
        <begin position="67"/>
        <end position="85"/>
    </location>
</feature>
<gene>
    <name evidence="2" type="primary">spoIIIAD</name>
    <name evidence="2" type="ORF">H8730_10760</name>
</gene>
<keyword evidence="1" id="KW-0472">Membrane</keyword>
<dbReference type="Proteomes" id="UP000657006">
    <property type="component" value="Unassembled WGS sequence"/>
</dbReference>
<dbReference type="RefSeq" id="WP_177717838.1">
    <property type="nucleotide sequence ID" value="NZ_JACRSQ010000015.1"/>
</dbReference>
<dbReference type="NCBIfam" id="TIGR02849">
    <property type="entry name" value="spore_III_AD"/>
    <property type="match status" value="1"/>
</dbReference>
<evidence type="ECO:0000313" key="2">
    <source>
        <dbReference type="EMBL" id="MBC8544027.1"/>
    </source>
</evidence>
<comment type="caution">
    <text evidence="2">The sequence shown here is derived from an EMBL/GenBank/DDBJ whole genome shotgun (WGS) entry which is preliminary data.</text>
</comment>
<feature type="transmembrane region" description="Helical" evidence="1">
    <location>
        <begin position="106"/>
        <end position="127"/>
    </location>
</feature>
<feature type="transmembrane region" description="Helical" evidence="1">
    <location>
        <begin position="6"/>
        <end position="23"/>
    </location>
</feature>
<reference evidence="2" key="1">
    <citation type="submission" date="2020-08" db="EMBL/GenBank/DDBJ databases">
        <title>Genome public.</title>
        <authorList>
            <person name="Liu C."/>
            <person name="Sun Q."/>
        </authorList>
    </citation>
    <scope>NUCLEOTIDE SEQUENCE</scope>
    <source>
        <strain evidence="2">NSJ-32</strain>
    </source>
</reference>
<dbReference type="InterPro" id="IPR025664">
    <property type="entry name" value="Spore_III_AC/AD"/>
</dbReference>
<organism evidence="2 3">
    <name type="scientific">Bianquea renquensis</name>
    <dbReference type="NCBI Taxonomy" id="2763661"/>
    <lineage>
        <taxon>Bacteria</taxon>
        <taxon>Bacillati</taxon>
        <taxon>Bacillota</taxon>
        <taxon>Clostridia</taxon>
        <taxon>Eubacteriales</taxon>
        <taxon>Bianqueaceae</taxon>
        <taxon>Bianquea</taxon>
    </lineage>
</organism>
<feature type="transmembrane region" description="Helical" evidence="1">
    <location>
        <begin position="28"/>
        <end position="47"/>
    </location>
</feature>
<evidence type="ECO:0000313" key="3">
    <source>
        <dbReference type="Proteomes" id="UP000657006"/>
    </source>
</evidence>
<keyword evidence="1" id="KW-0812">Transmembrane</keyword>
<dbReference type="InterPro" id="IPR014211">
    <property type="entry name" value="Spore_III_AD"/>
</dbReference>
<dbReference type="AlphaFoldDB" id="A0A926DUN4"/>